<accession>A0A0J9EXQ3</accession>
<dbReference type="PATRIC" id="fig|1637645.4.peg.565"/>
<protein>
    <submittedName>
        <fullName evidence="1">Uncharacterized protein</fullName>
    </submittedName>
</protein>
<dbReference type="InterPro" id="IPR038136">
    <property type="entry name" value="CofD-like_dom_sf"/>
</dbReference>
<proteinExistence type="predicted"/>
<evidence type="ECO:0000313" key="1">
    <source>
        <dbReference type="EMBL" id="KMW70891.1"/>
    </source>
</evidence>
<organism evidence="1 2">
    <name type="scientific">Limnoraphis robusta CS-951</name>
    <dbReference type="NCBI Taxonomy" id="1637645"/>
    <lineage>
        <taxon>Bacteria</taxon>
        <taxon>Bacillati</taxon>
        <taxon>Cyanobacteriota</taxon>
        <taxon>Cyanophyceae</taxon>
        <taxon>Oscillatoriophycideae</taxon>
        <taxon>Oscillatoriales</taxon>
        <taxon>Sirenicapillariaceae</taxon>
        <taxon>Limnoraphis</taxon>
    </lineage>
</organism>
<name>A0A0J9EXQ3_9CYAN</name>
<gene>
    <name evidence="1" type="ORF">WN50_31870</name>
</gene>
<sequence>MLVQGKVPLAQSLIKYAQEGSYPVVLDRDVVKQLGRRIVLTNVIEVDEKTGYVRHNSERLAQVLLRWYSHA</sequence>
<reference evidence="1 2" key="1">
    <citation type="submission" date="2015-06" db="EMBL/GenBank/DDBJ databases">
        <title>Draft genome assembly of filamentous brackish cyanobacterium Limnoraphis robusta strain CS-951.</title>
        <authorList>
            <person name="Willis A."/>
            <person name="Parks M."/>
            <person name="Burford M.A."/>
        </authorList>
    </citation>
    <scope>NUCLEOTIDE SEQUENCE [LARGE SCALE GENOMIC DNA]</scope>
    <source>
        <strain evidence="1 2">CS-951</strain>
    </source>
</reference>
<comment type="caution">
    <text evidence="1">The sequence shown here is derived from an EMBL/GenBank/DDBJ whole genome shotgun (WGS) entry which is preliminary data.</text>
</comment>
<dbReference type="SUPFAM" id="SSF142338">
    <property type="entry name" value="CofD-like"/>
    <property type="match status" value="1"/>
</dbReference>
<dbReference type="Gene3D" id="3.40.50.10680">
    <property type="entry name" value="CofD-like domains"/>
    <property type="match status" value="1"/>
</dbReference>
<dbReference type="AlphaFoldDB" id="A0A0J9EXQ3"/>
<dbReference type="Proteomes" id="UP000033607">
    <property type="component" value="Unassembled WGS sequence"/>
</dbReference>
<evidence type="ECO:0000313" key="2">
    <source>
        <dbReference type="Proteomes" id="UP000033607"/>
    </source>
</evidence>
<dbReference type="EMBL" id="LATL02000032">
    <property type="protein sequence ID" value="KMW70891.1"/>
    <property type="molecule type" value="Genomic_DNA"/>
</dbReference>